<protein>
    <recommendedName>
        <fullName evidence="5">Tyrosine-protein phosphatase</fullName>
        <ecNumber evidence="5">3.1.3.48</ecNumber>
    </recommendedName>
</protein>
<name>A0ABW0HW88_9BACL</name>
<evidence type="ECO:0000256" key="2">
    <source>
        <dbReference type="ARBA" id="ARBA00022801"/>
    </source>
</evidence>
<accession>A0ABW0HW88</accession>
<comment type="catalytic activity">
    <reaction evidence="4 5">
        <text>O-phospho-L-tyrosyl-[protein] + H2O = L-tyrosyl-[protein] + phosphate</text>
        <dbReference type="Rhea" id="RHEA:10684"/>
        <dbReference type="Rhea" id="RHEA-COMP:10136"/>
        <dbReference type="Rhea" id="RHEA-COMP:20101"/>
        <dbReference type="ChEBI" id="CHEBI:15377"/>
        <dbReference type="ChEBI" id="CHEBI:43474"/>
        <dbReference type="ChEBI" id="CHEBI:46858"/>
        <dbReference type="ChEBI" id="CHEBI:61978"/>
        <dbReference type="EC" id="3.1.3.48"/>
    </reaction>
</comment>
<dbReference type="PIRSF" id="PIRSF016557">
    <property type="entry name" value="Caps_synth_CpsB"/>
    <property type="match status" value="1"/>
</dbReference>
<dbReference type="PANTHER" id="PTHR39181:SF1">
    <property type="entry name" value="TYROSINE-PROTEIN PHOSPHATASE YWQE"/>
    <property type="match status" value="1"/>
</dbReference>
<comment type="caution">
    <text evidence="6">The sequence shown here is derived from an EMBL/GenBank/DDBJ whole genome shotgun (WGS) entry which is preliminary data.</text>
</comment>
<evidence type="ECO:0000256" key="1">
    <source>
        <dbReference type="ARBA" id="ARBA00005750"/>
    </source>
</evidence>
<reference evidence="7" key="1">
    <citation type="journal article" date="2019" name="Int. J. Syst. Evol. Microbiol.">
        <title>The Global Catalogue of Microorganisms (GCM) 10K type strain sequencing project: providing services to taxonomists for standard genome sequencing and annotation.</title>
        <authorList>
            <consortium name="The Broad Institute Genomics Platform"/>
            <consortium name="The Broad Institute Genome Sequencing Center for Infectious Disease"/>
            <person name="Wu L."/>
            <person name="Ma J."/>
        </authorList>
    </citation>
    <scope>NUCLEOTIDE SEQUENCE [LARGE SCALE GENOMIC DNA]</scope>
    <source>
        <strain evidence="7">CGMCC 1.18575</strain>
    </source>
</reference>
<dbReference type="Gene3D" id="3.20.20.140">
    <property type="entry name" value="Metal-dependent hydrolases"/>
    <property type="match status" value="1"/>
</dbReference>
<dbReference type="InterPro" id="IPR016195">
    <property type="entry name" value="Pol/histidinol_Pase-like"/>
</dbReference>
<organism evidence="6 7">
    <name type="scientific">Cohnella soli</name>
    <dbReference type="NCBI Taxonomy" id="425005"/>
    <lineage>
        <taxon>Bacteria</taxon>
        <taxon>Bacillati</taxon>
        <taxon>Bacillota</taxon>
        <taxon>Bacilli</taxon>
        <taxon>Bacillales</taxon>
        <taxon>Paenibacillaceae</taxon>
        <taxon>Cohnella</taxon>
    </lineage>
</organism>
<comment type="similarity">
    <text evidence="1 5">Belongs to the metallo-dependent hydrolases superfamily. CpsB/CapC family.</text>
</comment>
<dbReference type="EC" id="3.1.3.48" evidence="5"/>
<evidence type="ECO:0000256" key="4">
    <source>
        <dbReference type="ARBA" id="ARBA00051722"/>
    </source>
</evidence>
<dbReference type="InterPro" id="IPR016667">
    <property type="entry name" value="Caps_polysacc_synth_CpsB/CapC"/>
</dbReference>
<dbReference type="Proteomes" id="UP001596113">
    <property type="component" value="Unassembled WGS sequence"/>
</dbReference>
<dbReference type="PANTHER" id="PTHR39181">
    <property type="entry name" value="TYROSINE-PROTEIN PHOSPHATASE YWQE"/>
    <property type="match status" value="1"/>
</dbReference>
<evidence type="ECO:0000256" key="5">
    <source>
        <dbReference type="PIRNR" id="PIRNR016557"/>
    </source>
</evidence>
<sequence>MIDIHCHILHGVDDGAKDMEESVAMARIAYEDGIRDIIVTPHFNDTFLVEADLMLRKSEELQRELDRQGIAIRMHPGNEVRFEGNALFTDYKRSGKFAYLGSPAKYLLFEQRWTFYNDETPEFIERLLHDGVTPIIAHPERHFFFRDTPELLLELIELGAWTQVSADSLVGNFGPEAAQFGQWLCETGRASTLATDSHNVNRKPNLRAGHDLFVQYAGAEALEELEARTKLIIQS</sequence>
<keyword evidence="7" id="KW-1185">Reference proteome</keyword>
<proteinExistence type="inferred from homology"/>
<dbReference type="RefSeq" id="WP_378135058.1">
    <property type="nucleotide sequence ID" value="NZ_JBHSMI010000028.1"/>
</dbReference>
<evidence type="ECO:0000256" key="3">
    <source>
        <dbReference type="ARBA" id="ARBA00022912"/>
    </source>
</evidence>
<gene>
    <name evidence="6" type="ORF">ACFPOF_17900</name>
</gene>
<keyword evidence="2 5" id="KW-0378">Hydrolase</keyword>
<dbReference type="SUPFAM" id="SSF89550">
    <property type="entry name" value="PHP domain-like"/>
    <property type="match status" value="1"/>
</dbReference>
<keyword evidence="3 5" id="KW-0904">Protein phosphatase</keyword>
<evidence type="ECO:0000313" key="6">
    <source>
        <dbReference type="EMBL" id="MFC5404613.1"/>
    </source>
</evidence>
<dbReference type="Pfam" id="PF19567">
    <property type="entry name" value="CpsB_CapC"/>
    <property type="match status" value="1"/>
</dbReference>
<dbReference type="EMBL" id="JBHSMI010000028">
    <property type="protein sequence ID" value="MFC5404613.1"/>
    <property type="molecule type" value="Genomic_DNA"/>
</dbReference>
<evidence type="ECO:0000313" key="7">
    <source>
        <dbReference type="Proteomes" id="UP001596113"/>
    </source>
</evidence>